<dbReference type="STRING" id="445975.COLSTE_01829"/>
<evidence type="ECO:0000313" key="2">
    <source>
        <dbReference type="Proteomes" id="UP000003560"/>
    </source>
</evidence>
<sequence>MALATCAAAALLMQAGWLRHGDEEVVPWGLVVALAAGGAL</sequence>
<reference evidence="1 2" key="2">
    <citation type="submission" date="2008-10" db="EMBL/GenBank/DDBJ databases">
        <authorList>
            <person name="Fulton L."/>
            <person name="Clifton S."/>
            <person name="Fulton B."/>
            <person name="Xu J."/>
            <person name="Minx P."/>
            <person name="Pepin K.H."/>
            <person name="Johnson M."/>
            <person name="Thiruvilangam P."/>
            <person name="Bhonagiri V."/>
            <person name="Nash W.E."/>
            <person name="Mardis E.R."/>
            <person name="Wilson R.K."/>
        </authorList>
    </citation>
    <scope>NUCLEOTIDE SEQUENCE [LARGE SCALE GENOMIC DNA]</scope>
    <source>
        <strain evidence="1 2">DSM 13279</strain>
    </source>
</reference>
<proteinExistence type="predicted"/>
<keyword evidence="2" id="KW-1185">Reference proteome</keyword>
<reference evidence="1 2" key="1">
    <citation type="submission" date="2008-10" db="EMBL/GenBank/DDBJ databases">
        <title>Draft genome sequence of Collinsella stercoris (DSM 13279).</title>
        <authorList>
            <person name="Sudarsanam P."/>
            <person name="Ley R."/>
            <person name="Guruge J."/>
            <person name="Turnbaugh P.J."/>
            <person name="Mahowald M."/>
            <person name="Liep D."/>
            <person name="Gordon J."/>
        </authorList>
    </citation>
    <scope>NUCLEOTIDE SEQUENCE [LARGE SCALE GENOMIC DNA]</scope>
    <source>
        <strain evidence="1 2">DSM 13279</strain>
    </source>
</reference>
<accession>B6GCK6</accession>
<dbReference type="Proteomes" id="UP000003560">
    <property type="component" value="Unassembled WGS sequence"/>
</dbReference>
<evidence type="ECO:0000313" key="1">
    <source>
        <dbReference type="EMBL" id="EEA89981.1"/>
    </source>
</evidence>
<comment type="caution">
    <text evidence="1">The sequence shown here is derived from an EMBL/GenBank/DDBJ whole genome shotgun (WGS) entry which is preliminary data.</text>
</comment>
<feature type="non-terminal residue" evidence="1">
    <location>
        <position position="40"/>
    </location>
</feature>
<protein>
    <submittedName>
        <fullName evidence="1">Uncharacterized protein</fullName>
    </submittedName>
</protein>
<dbReference type="HOGENOM" id="CLU_3300901_0_0_11"/>
<gene>
    <name evidence="1" type="ORF">COLSTE_01829</name>
</gene>
<name>B6GCK6_9ACTN</name>
<organism evidence="1 2">
    <name type="scientific">Collinsella stercoris DSM 13279</name>
    <dbReference type="NCBI Taxonomy" id="445975"/>
    <lineage>
        <taxon>Bacteria</taxon>
        <taxon>Bacillati</taxon>
        <taxon>Actinomycetota</taxon>
        <taxon>Coriobacteriia</taxon>
        <taxon>Coriobacteriales</taxon>
        <taxon>Coriobacteriaceae</taxon>
        <taxon>Collinsella</taxon>
    </lineage>
</organism>
<dbReference type="EMBL" id="ABXJ01000106">
    <property type="protein sequence ID" value="EEA89981.1"/>
    <property type="molecule type" value="Genomic_DNA"/>
</dbReference>
<dbReference type="AlphaFoldDB" id="B6GCK6"/>